<organism evidence="1 2">
    <name type="scientific">Paralvinella palmiformis</name>
    <dbReference type="NCBI Taxonomy" id="53620"/>
    <lineage>
        <taxon>Eukaryota</taxon>
        <taxon>Metazoa</taxon>
        <taxon>Spiralia</taxon>
        <taxon>Lophotrochozoa</taxon>
        <taxon>Annelida</taxon>
        <taxon>Polychaeta</taxon>
        <taxon>Sedentaria</taxon>
        <taxon>Canalipalpata</taxon>
        <taxon>Terebellida</taxon>
        <taxon>Terebelliformia</taxon>
        <taxon>Alvinellidae</taxon>
        <taxon>Paralvinella</taxon>
    </lineage>
</organism>
<comment type="caution">
    <text evidence="1">The sequence shown here is derived from an EMBL/GenBank/DDBJ whole genome shotgun (WGS) entry which is preliminary data.</text>
</comment>
<protein>
    <submittedName>
        <fullName evidence="1">Uncharacterized protein</fullName>
    </submittedName>
</protein>
<evidence type="ECO:0000313" key="2">
    <source>
        <dbReference type="Proteomes" id="UP001208570"/>
    </source>
</evidence>
<proteinExistence type="predicted"/>
<dbReference type="Proteomes" id="UP001208570">
    <property type="component" value="Unassembled WGS sequence"/>
</dbReference>
<accession>A0AAD9NE35</accession>
<evidence type="ECO:0000313" key="1">
    <source>
        <dbReference type="EMBL" id="KAK2166600.1"/>
    </source>
</evidence>
<reference evidence="1" key="1">
    <citation type="journal article" date="2023" name="Mol. Biol. Evol.">
        <title>Third-Generation Sequencing Reveals the Adaptive Role of the Epigenome in Three Deep-Sea Polychaetes.</title>
        <authorList>
            <person name="Perez M."/>
            <person name="Aroh O."/>
            <person name="Sun Y."/>
            <person name="Lan Y."/>
            <person name="Juniper S.K."/>
            <person name="Young C.R."/>
            <person name="Angers B."/>
            <person name="Qian P.Y."/>
        </authorList>
    </citation>
    <scope>NUCLEOTIDE SEQUENCE</scope>
    <source>
        <strain evidence="1">P08H-3</strain>
    </source>
</reference>
<name>A0AAD9NE35_9ANNE</name>
<gene>
    <name evidence="1" type="ORF">LSH36_37g03002</name>
</gene>
<sequence>MPFGRREAGFSKQPDAGLLFTVAGPPRPFDTDWAGLAGQVSRLINIRLHGWSWAGSWSVTVSVRSTSGGKTLTRPAKSTQRYMCPYKVYIIHCKFIRFHFLHTYTHTTTTTKQLSTYCH</sequence>
<keyword evidence="2" id="KW-1185">Reference proteome</keyword>
<dbReference type="EMBL" id="JAODUP010000037">
    <property type="protein sequence ID" value="KAK2166600.1"/>
    <property type="molecule type" value="Genomic_DNA"/>
</dbReference>
<dbReference type="AlphaFoldDB" id="A0AAD9NE35"/>